<protein>
    <recommendedName>
        <fullName evidence="2">Anti-sigma factor antagonist</fullName>
    </recommendedName>
</protein>
<dbReference type="CDD" id="cd07043">
    <property type="entry name" value="STAS_anti-anti-sigma_factors"/>
    <property type="match status" value="1"/>
</dbReference>
<dbReference type="RefSeq" id="WP_344664644.1">
    <property type="nucleotide sequence ID" value="NZ_BAAAQN010000006.1"/>
</dbReference>
<feature type="domain" description="STAS" evidence="3">
    <location>
        <begin position="21"/>
        <end position="122"/>
    </location>
</feature>
<dbReference type="PROSITE" id="PS50801">
    <property type="entry name" value="STAS"/>
    <property type="match status" value="1"/>
</dbReference>
<evidence type="ECO:0000313" key="4">
    <source>
        <dbReference type="EMBL" id="GAA2018721.1"/>
    </source>
</evidence>
<reference evidence="4 5" key="1">
    <citation type="journal article" date="2019" name="Int. J. Syst. Evol. Microbiol.">
        <title>The Global Catalogue of Microorganisms (GCM) 10K type strain sequencing project: providing services to taxonomists for standard genome sequencing and annotation.</title>
        <authorList>
            <consortium name="The Broad Institute Genomics Platform"/>
            <consortium name="The Broad Institute Genome Sequencing Center for Infectious Disease"/>
            <person name="Wu L."/>
            <person name="Ma J."/>
        </authorList>
    </citation>
    <scope>NUCLEOTIDE SEQUENCE [LARGE SCALE GENOMIC DNA]</scope>
    <source>
        <strain evidence="4 5">JCM 16014</strain>
    </source>
</reference>
<proteinExistence type="inferred from homology"/>
<comment type="similarity">
    <text evidence="1 2">Belongs to the anti-sigma-factor antagonist family.</text>
</comment>
<evidence type="ECO:0000256" key="2">
    <source>
        <dbReference type="RuleBase" id="RU003749"/>
    </source>
</evidence>
<evidence type="ECO:0000313" key="5">
    <source>
        <dbReference type="Proteomes" id="UP001500751"/>
    </source>
</evidence>
<sequence>MKKTKTVATPPFAVKSWISGDGVTVFEVSGEVEFYTAPALRRELLQTTAGHSPLAVLDLSAVTFIDSSGVSALVLGCKRVRKHHGALGLANPSQHVRHVLGVMGLLKVFSIFDTVEEAQAGVKEAASLVGGAAARLCAGLS</sequence>
<name>A0ABN2TRQ9_9ACTN</name>
<dbReference type="Proteomes" id="UP001500751">
    <property type="component" value="Unassembled WGS sequence"/>
</dbReference>
<gene>
    <name evidence="4" type="ORF">GCM10009839_13670</name>
</gene>
<dbReference type="Pfam" id="PF01740">
    <property type="entry name" value="STAS"/>
    <property type="match status" value="1"/>
</dbReference>
<dbReference type="PANTHER" id="PTHR33495">
    <property type="entry name" value="ANTI-SIGMA FACTOR ANTAGONIST TM_1081-RELATED-RELATED"/>
    <property type="match status" value="1"/>
</dbReference>
<dbReference type="NCBIfam" id="TIGR00377">
    <property type="entry name" value="ant_ant_sig"/>
    <property type="match status" value="1"/>
</dbReference>
<evidence type="ECO:0000259" key="3">
    <source>
        <dbReference type="PROSITE" id="PS50801"/>
    </source>
</evidence>
<keyword evidence="5" id="KW-1185">Reference proteome</keyword>
<organism evidence="4 5">
    <name type="scientific">Catenulispora yoronensis</name>
    <dbReference type="NCBI Taxonomy" id="450799"/>
    <lineage>
        <taxon>Bacteria</taxon>
        <taxon>Bacillati</taxon>
        <taxon>Actinomycetota</taxon>
        <taxon>Actinomycetes</taxon>
        <taxon>Catenulisporales</taxon>
        <taxon>Catenulisporaceae</taxon>
        <taxon>Catenulispora</taxon>
    </lineage>
</organism>
<dbReference type="EMBL" id="BAAAQN010000006">
    <property type="protein sequence ID" value="GAA2018721.1"/>
    <property type="molecule type" value="Genomic_DNA"/>
</dbReference>
<evidence type="ECO:0000256" key="1">
    <source>
        <dbReference type="ARBA" id="ARBA00009013"/>
    </source>
</evidence>
<dbReference type="Gene3D" id="3.30.750.24">
    <property type="entry name" value="STAS domain"/>
    <property type="match status" value="1"/>
</dbReference>
<dbReference type="SUPFAM" id="SSF52091">
    <property type="entry name" value="SpoIIaa-like"/>
    <property type="match status" value="1"/>
</dbReference>
<accession>A0ABN2TRQ9</accession>
<dbReference type="InterPro" id="IPR036513">
    <property type="entry name" value="STAS_dom_sf"/>
</dbReference>
<comment type="caution">
    <text evidence="4">The sequence shown here is derived from an EMBL/GenBank/DDBJ whole genome shotgun (WGS) entry which is preliminary data.</text>
</comment>
<dbReference type="InterPro" id="IPR003658">
    <property type="entry name" value="Anti-sigma_ant"/>
</dbReference>
<dbReference type="InterPro" id="IPR002645">
    <property type="entry name" value="STAS_dom"/>
</dbReference>
<dbReference type="PANTHER" id="PTHR33495:SF2">
    <property type="entry name" value="ANTI-SIGMA FACTOR ANTAGONIST TM_1081-RELATED"/>
    <property type="match status" value="1"/>
</dbReference>